<accession>A0A377HKW7</accession>
<dbReference type="STRING" id="673.AL542_04965"/>
<dbReference type="InterPro" id="IPR050177">
    <property type="entry name" value="Lipid_A_modif_metabolic_enz"/>
</dbReference>
<evidence type="ECO:0000313" key="2">
    <source>
        <dbReference type="EMBL" id="STO56891.1"/>
    </source>
</evidence>
<dbReference type="EMBL" id="UGHD01000002">
    <property type="protein sequence ID" value="STO56891.1"/>
    <property type="molecule type" value="Genomic_DNA"/>
</dbReference>
<dbReference type="PANTHER" id="PTHR43245:SF58">
    <property type="entry name" value="BLL5923 PROTEIN"/>
    <property type="match status" value="1"/>
</dbReference>
<dbReference type="AlphaFoldDB" id="A0A377HKW7"/>
<dbReference type="PANTHER" id="PTHR43245">
    <property type="entry name" value="BIFUNCTIONAL POLYMYXIN RESISTANCE PROTEIN ARNA"/>
    <property type="match status" value="1"/>
</dbReference>
<dbReference type="RefSeq" id="WP_115659549.1">
    <property type="nucleotide sequence ID" value="NZ_UGHD01000002.1"/>
</dbReference>
<name>A0A377HKW7_GRIHO</name>
<dbReference type="Pfam" id="PF01370">
    <property type="entry name" value="Epimerase"/>
    <property type="match status" value="1"/>
</dbReference>
<reference evidence="2 3" key="1">
    <citation type="submission" date="2018-06" db="EMBL/GenBank/DDBJ databases">
        <authorList>
            <consortium name="Pathogen Informatics"/>
            <person name="Doyle S."/>
        </authorList>
    </citation>
    <scope>NUCLEOTIDE SEQUENCE [LARGE SCALE GENOMIC DNA]</scope>
    <source>
        <strain evidence="2 3">NCTC11645</strain>
    </source>
</reference>
<gene>
    <name evidence="2" type="ORF">NCTC11645_01266</name>
</gene>
<dbReference type="InterPro" id="IPR001509">
    <property type="entry name" value="Epimerase_deHydtase"/>
</dbReference>
<dbReference type="Gene3D" id="3.40.50.720">
    <property type="entry name" value="NAD(P)-binding Rossmann-like Domain"/>
    <property type="match status" value="1"/>
</dbReference>
<sequence>MRLLVTGGQGFVSSQFIKLLQREGIEYIRHVRVFGEKDDFVADLTQHVDWLDALCGIDVVVHCAALVHQPDISLTDTYHAVNVEGTLTLAQQAANSGVKRFVFLSSIKVNGEKTETGCPFTERVTQPPSDLYGKSKYLAEQGLREIAKSTGMEVVIIRPPLVYGPGVKANFRAMMSWVKKGIPLPFGITGNARSLVYIHNLTDFILLCCTSPKAANQTFLVSDGVDVSTSQLLSALSDAMGKKSRLLPVPKCIMTSLLSLAGKKAVAHRLYDNLQMNIEHARSTLDWQPPFSFEQGIQETVDDFMKNGER</sequence>
<dbReference type="CDD" id="cd05232">
    <property type="entry name" value="UDP_G4E_4_SDR_e"/>
    <property type="match status" value="1"/>
</dbReference>
<evidence type="ECO:0000259" key="1">
    <source>
        <dbReference type="Pfam" id="PF01370"/>
    </source>
</evidence>
<dbReference type="Proteomes" id="UP000254512">
    <property type="component" value="Unassembled WGS sequence"/>
</dbReference>
<dbReference type="SUPFAM" id="SSF51735">
    <property type="entry name" value="NAD(P)-binding Rossmann-fold domains"/>
    <property type="match status" value="1"/>
</dbReference>
<feature type="domain" description="NAD-dependent epimerase/dehydratase" evidence="1">
    <location>
        <begin position="4"/>
        <end position="215"/>
    </location>
</feature>
<organism evidence="2 3">
    <name type="scientific">Grimontia hollisae</name>
    <name type="common">Vibrio hollisae</name>
    <dbReference type="NCBI Taxonomy" id="673"/>
    <lineage>
        <taxon>Bacteria</taxon>
        <taxon>Pseudomonadati</taxon>
        <taxon>Pseudomonadota</taxon>
        <taxon>Gammaproteobacteria</taxon>
        <taxon>Vibrionales</taxon>
        <taxon>Vibrionaceae</taxon>
        <taxon>Grimontia</taxon>
    </lineage>
</organism>
<proteinExistence type="predicted"/>
<dbReference type="InterPro" id="IPR036291">
    <property type="entry name" value="NAD(P)-bd_dom_sf"/>
</dbReference>
<protein>
    <submittedName>
        <fullName evidence="2">Cholesterol dehydrogenase</fullName>
    </submittedName>
</protein>
<evidence type="ECO:0000313" key="3">
    <source>
        <dbReference type="Proteomes" id="UP000254512"/>
    </source>
</evidence>